<dbReference type="SUPFAM" id="SSF57863">
    <property type="entry name" value="ArfGap/RecO-like zinc finger"/>
    <property type="match status" value="1"/>
</dbReference>
<protein>
    <recommendedName>
        <fullName evidence="8">UDENN domain-containing protein</fullName>
    </recommendedName>
</protein>
<dbReference type="SMART" id="SM00801">
    <property type="entry name" value="dDENN"/>
    <property type="match status" value="1"/>
</dbReference>
<sequence>MMMFSRSTASSSSPVVHHQAFRKLTEMLQSCSENQCCADCASRLNDSIWASTTVGAFLCIHCAGAHRKLGVQVSRVKSLHLDTWSDEEVAAMKGGNKNVNEVYSKHLDKWIEVDGSLELLPNTATEIREKCIRAKYEDRQFTKLPHSFASREEKNQDSPEIPEEPTSSAPSGGAAEASSASSHRATADQNQQRGPGQATQNDEPTVVKPGSVVEVTKRFLNYFVVIGRGGLIPDQNIEKTKSPTEIRFLPAVLDMFPEMYADSPLPAHIGEFAFPEGFVLSKSYVAPVFFSFVLTNVSGVKIYACALRFYEELHPLEVVSLIAPHYHRQRHRRRPSNGPHQPDENDDNQRTQLPQWVQDLSGDVSSAPGPVFCPKCIVVTSHYPYFSAFRQFLQQIYRVTLSESPMPIERYIANFLVEIPLPPPGQIQVQLTLPDRNLIISRPPKNELPLVDFPFRPLFQVLDLNNVLLVFSCVALELKVVLCSKHIGILTPVAEALLAILLPFSWQGAYIPVLPTSLLDVIDAPVPFLVGTHSDCLKQVAGRTSNVVFVDLDHNRVIPAVDDSGKTIAVPKIPDREGSKLRTKLAEVASIFDPYAAGISRVDLAFPNEEHLEPIGNFASDHGQTIPLSTSYSESSMSDSINSHYSIAKIRRGRRSSAAFSLPSSSLAPSPSASFARSNSGLNRHTFSLSASATSPTGNDASGGLTDSRYNETDNFSTEGARKAFLRFFVTIFKKYASYLVRTPTLFDSKRFVHDNFDTASRPFVTQLVATQMFDRFVEDRVFNQQLPEVMFFEQSINQKLNRSLTIGKKKFDCSFLDDRSDEIQETFIAPPPSNIGLPDDGTIYKYKAFPRLKKALFGNVRKPRELYSSREQQRNVSRVSFHQGMFKTAKSFIGSGASWEATRHLIISLQTQFRMYSARKKYHRQRNAAILIQRWVIARMKGKDDRQYFLALRNGAITIQKVYRAHYAVAKYRAQRKALAKLQFAAKGYIVYARYQRVSRGFRCLQALWRGSFYKRSYKNLKYQVVRAQSRIRGFLSRKHTSRWKTCMFEECRQKVYNLWSRCDTPLLYRSKFWLTFNRSDFFTIGVRGSAFTAIKSIVSPKAGGSHKTIKEVTAKRIKVERGKVYTGLKLHTQHLVRLEYYKKFSIDPGSKRKKKRLAALVWTSYETAEMSAEVVVSTSITSDQPHALPAQIDHHKQLRLRDDLAFTVNAALKSIRVSATGTADCSSPMHLPRDRALDELQHQVRMLALQNRRLTGDLAASRRETSELRVKLQKAQQQSAQQLQRTRSNNL</sequence>
<dbReference type="GO" id="GO:0008270">
    <property type="term" value="F:zinc ion binding"/>
    <property type="evidence" value="ECO:0007669"/>
    <property type="project" value="UniProtKB-KW"/>
</dbReference>
<evidence type="ECO:0000259" key="4">
    <source>
        <dbReference type="PROSITE" id="PS50115"/>
    </source>
</evidence>
<dbReference type="GO" id="GO:0031410">
    <property type="term" value="C:cytoplasmic vesicle"/>
    <property type="evidence" value="ECO:0007669"/>
    <property type="project" value="TreeGrafter"/>
</dbReference>
<reference evidence="6 7" key="1">
    <citation type="journal article" date="2006" name="Science">
        <title>Phytophthora genome sequences uncover evolutionary origins and mechanisms of pathogenesis.</title>
        <authorList>
            <person name="Tyler B.M."/>
            <person name="Tripathy S."/>
            <person name="Zhang X."/>
            <person name="Dehal P."/>
            <person name="Jiang R.H."/>
            <person name="Aerts A."/>
            <person name="Arredondo F.D."/>
            <person name="Baxter L."/>
            <person name="Bensasson D."/>
            <person name="Beynon J.L."/>
            <person name="Chapman J."/>
            <person name="Damasceno C.M."/>
            <person name="Dorrance A.E."/>
            <person name="Dou D."/>
            <person name="Dickerman A.W."/>
            <person name="Dubchak I.L."/>
            <person name="Garbelotto M."/>
            <person name="Gijzen M."/>
            <person name="Gordon S.G."/>
            <person name="Govers F."/>
            <person name="Grunwald N.J."/>
            <person name="Huang W."/>
            <person name="Ivors K.L."/>
            <person name="Jones R.W."/>
            <person name="Kamoun S."/>
            <person name="Krampis K."/>
            <person name="Lamour K.H."/>
            <person name="Lee M.K."/>
            <person name="McDonald W.H."/>
            <person name="Medina M."/>
            <person name="Meijer H.J."/>
            <person name="Nordberg E.K."/>
            <person name="Maclean D.J."/>
            <person name="Ospina-Giraldo M.D."/>
            <person name="Morris P.F."/>
            <person name="Phuntumart V."/>
            <person name="Putnam N.H."/>
            <person name="Rash S."/>
            <person name="Rose J.K."/>
            <person name="Sakihama Y."/>
            <person name="Salamov A.A."/>
            <person name="Savidor A."/>
            <person name="Scheuring C.F."/>
            <person name="Smith B.M."/>
            <person name="Sobral B.W."/>
            <person name="Terry A."/>
            <person name="Torto-Alalibo T.A."/>
            <person name="Win J."/>
            <person name="Xu Z."/>
            <person name="Zhang H."/>
            <person name="Grigoriev I.V."/>
            <person name="Rokhsar D.S."/>
            <person name="Boore J.L."/>
        </authorList>
    </citation>
    <scope>NUCLEOTIDE SEQUENCE [LARGE SCALE GENOMIC DNA]</scope>
    <source>
        <strain evidence="6 7">P6497</strain>
    </source>
</reference>
<evidence type="ECO:0000256" key="1">
    <source>
        <dbReference type="PROSITE-ProRule" id="PRU00288"/>
    </source>
</evidence>
<dbReference type="PANTHER" id="PTHR12296:SF21">
    <property type="entry name" value="DENN DOMAIN-CONTAINING PROTEIN 3"/>
    <property type="match status" value="1"/>
</dbReference>
<dbReference type="SMART" id="SM00799">
    <property type="entry name" value="DENN"/>
    <property type="match status" value="1"/>
</dbReference>
<dbReference type="InterPro" id="IPR001164">
    <property type="entry name" value="ArfGAP_dom"/>
</dbReference>
<proteinExistence type="predicted"/>
<dbReference type="KEGG" id="psoj:PHYSODRAFT_468694"/>
<dbReference type="InterPro" id="IPR005112">
    <property type="entry name" value="dDENN_dom"/>
</dbReference>
<dbReference type="InParanoid" id="G4YH46"/>
<dbReference type="InterPro" id="IPR001194">
    <property type="entry name" value="cDENN_dom"/>
</dbReference>
<evidence type="ECO:0000256" key="2">
    <source>
        <dbReference type="SAM" id="Coils"/>
    </source>
</evidence>
<dbReference type="Gene3D" id="1.20.5.190">
    <property type="match status" value="1"/>
</dbReference>
<dbReference type="SMART" id="SM00105">
    <property type="entry name" value="ArfGap"/>
    <property type="match status" value="1"/>
</dbReference>
<keyword evidence="2" id="KW-0175">Coiled coil</keyword>
<dbReference type="PROSITE" id="PS50211">
    <property type="entry name" value="DENN"/>
    <property type="match status" value="1"/>
</dbReference>
<dbReference type="Pfam" id="PF01412">
    <property type="entry name" value="ArfGap"/>
    <property type="match status" value="1"/>
</dbReference>
<evidence type="ECO:0008006" key="8">
    <source>
        <dbReference type="Google" id="ProtNLM"/>
    </source>
</evidence>
<name>G4YH46_PHYSP</name>
<feature type="domain" description="UDENN" evidence="5">
    <location>
        <begin position="234"/>
        <end position="788"/>
    </location>
</feature>
<dbReference type="Pfam" id="PF03455">
    <property type="entry name" value="dDENN"/>
    <property type="match status" value="1"/>
</dbReference>
<dbReference type="EMBL" id="JH159151">
    <property type="protein sequence ID" value="EGZ28069.1"/>
    <property type="molecule type" value="Genomic_DNA"/>
</dbReference>
<dbReference type="Pfam" id="PF03456">
    <property type="entry name" value="uDENN"/>
    <property type="match status" value="1"/>
</dbReference>
<feature type="coiled-coil region" evidence="2">
    <location>
        <begin position="1239"/>
        <end position="1280"/>
    </location>
</feature>
<dbReference type="InterPro" id="IPR037278">
    <property type="entry name" value="ARFGAP/RecO"/>
</dbReference>
<dbReference type="Pfam" id="PF02141">
    <property type="entry name" value="DENN"/>
    <property type="match status" value="1"/>
</dbReference>
<dbReference type="Gene3D" id="1.10.220.150">
    <property type="entry name" value="Arf GTPase activating protein"/>
    <property type="match status" value="1"/>
</dbReference>
<dbReference type="GeneID" id="20653719"/>
<dbReference type="GO" id="GO:0032483">
    <property type="term" value="P:regulation of Rab protein signal transduction"/>
    <property type="evidence" value="ECO:0007669"/>
    <property type="project" value="TreeGrafter"/>
</dbReference>
<evidence type="ECO:0000256" key="3">
    <source>
        <dbReference type="SAM" id="MobiDB-lite"/>
    </source>
</evidence>
<feature type="region of interest" description="Disordered" evidence="3">
    <location>
        <begin position="143"/>
        <end position="208"/>
    </location>
</feature>
<feature type="compositionally biased region" description="Low complexity" evidence="3">
    <location>
        <begin position="164"/>
        <end position="184"/>
    </location>
</feature>
<dbReference type="InterPro" id="IPR000048">
    <property type="entry name" value="IQ_motif_EF-hand-BS"/>
</dbReference>
<dbReference type="Pfam" id="PF11995">
    <property type="entry name" value="DUF3490"/>
    <property type="match status" value="1"/>
</dbReference>
<evidence type="ECO:0000259" key="5">
    <source>
        <dbReference type="PROSITE" id="PS50211"/>
    </source>
</evidence>
<dbReference type="PANTHER" id="PTHR12296">
    <property type="entry name" value="DENN DOMAIN-CONTAINING PROTEIN 4"/>
    <property type="match status" value="1"/>
</dbReference>
<dbReference type="Gene3D" id="3.40.50.11500">
    <property type="match status" value="1"/>
</dbReference>
<dbReference type="GO" id="GO:0005096">
    <property type="term" value="F:GTPase activator activity"/>
    <property type="evidence" value="ECO:0007669"/>
    <property type="project" value="InterPro"/>
</dbReference>
<dbReference type="Proteomes" id="UP000002640">
    <property type="component" value="Unassembled WGS sequence"/>
</dbReference>
<dbReference type="SMR" id="G4YH46"/>
<gene>
    <name evidence="6" type="ORF">PHYSODRAFT_468694</name>
</gene>
<feature type="compositionally biased region" description="Polar residues" evidence="3">
    <location>
        <begin position="188"/>
        <end position="203"/>
    </location>
</feature>
<evidence type="ECO:0000313" key="7">
    <source>
        <dbReference type="Proteomes" id="UP000002640"/>
    </source>
</evidence>
<dbReference type="PRINTS" id="PR00405">
    <property type="entry name" value="REVINTRACTNG"/>
</dbReference>
<organism evidence="6 7">
    <name type="scientific">Phytophthora sojae (strain P6497)</name>
    <name type="common">Soybean stem and root rot agent</name>
    <name type="synonym">Phytophthora megasperma f. sp. glycines</name>
    <dbReference type="NCBI Taxonomy" id="1094619"/>
    <lineage>
        <taxon>Eukaryota</taxon>
        <taxon>Sar</taxon>
        <taxon>Stramenopiles</taxon>
        <taxon>Oomycota</taxon>
        <taxon>Peronosporomycetes</taxon>
        <taxon>Peronosporales</taxon>
        <taxon>Peronosporaceae</taxon>
        <taxon>Phytophthora</taxon>
    </lineage>
</organism>
<keyword evidence="1" id="KW-0479">Metal-binding</keyword>
<dbReference type="CDD" id="cd08204">
    <property type="entry name" value="ArfGap"/>
    <property type="match status" value="1"/>
</dbReference>
<keyword evidence="7" id="KW-1185">Reference proteome</keyword>
<feature type="domain" description="Arf-GAP" evidence="4">
    <location>
        <begin position="22"/>
        <end position="156"/>
    </location>
</feature>
<accession>G4YH46</accession>
<feature type="region of interest" description="Disordered" evidence="3">
    <location>
        <begin position="329"/>
        <end position="349"/>
    </location>
</feature>
<keyword evidence="1" id="KW-0863">Zinc-finger</keyword>
<dbReference type="OMA" id="ALVWTSY"/>
<dbReference type="InterPro" id="IPR038508">
    <property type="entry name" value="ArfGAP_dom_sf"/>
</dbReference>
<dbReference type="PROSITE" id="PS50096">
    <property type="entry name" value="IQ"/>
    <property type="match status" value="4"/>
</dbReference>
<dbReference type="InterPro" id="IPR005113">
    <property type="entry name" value="uDENN_dom"/>
</dbReference>
<dbReference type="SMART" id="SM00015">
    <property type="entry name" value="IQ"/>
    <property type="match status" value="5"/>
</dbReference>
<dbReference type="Gene3D" id="3.30.450.200">
    <property type="match status" value="1"/>
</dbReference>
<dbReference type="PROSITE" id="PS50115">
    <property type="entry name" value="ARFGAP"/>
    <property type="match status" value="1"/>
</dbReference>
<dbReference type="InterPro" id="IPR051696">
    <property type="entry name" value="DENN_Domain_GEFs"/>
</dbReference>
<dbReference type="InterPro" id="IPR021881">
    <property type="entry name" value="NACK_C"/>
</dbReference>
<dbReference type="Pfam" id="PF00612">
    <property type="entry name" value="IQ"/>
    <property type="match status" value="1"/>
</dbReference>
<dbReference type="InterPro" id="IPR037516">
    <property type="entry name" value="Tripartite_DENN"/>
</dbReference>
<dbReference type="InterPro" id="IPR043153">
    <property type="entry name" value="DENN_C"/>
</dbReference>
<keyword evidence="1" id="KW-0862">Zinc</keyword>
<dbReference type="RefSeq" id="XP_009515344.1">
    <property type="nucleotide sequence ID" value="XM_009517049.1"/>
</dbReference>
<evidence type="ECO:0000313" key="6">
    <source>
        <dbReference type="EMBL" id="EGZ28069.1"/>
    </source>
</evidence>
<dbReference type="SMART" id="SM00800">
    <property type="entry name" value="uDENN"/>
    <property type="match status" value="1"/>
</dbReference>